<sequence>MGGVFTQFFPPKPTFTERDVPDLSGKVYIVTGSNTGIGYGLAGLLYARNASVYIAARSQEKANAAIEKLKAASRSSTGSLTYMHLDLSDLSTIQASVNFFLARESKLHVLFNNAGVMNVAAGQEKAKTRQGHEIHMGVNCLGPFLLTMLLTPVLSATAKTEPAGCSAVRVVWVSSTIDVAGKRDVGLELDNLDYEKRPVLAMNRYGYSKVGNYFQGVEYARRVGRSAGVVSVAVNPGNLCSELYREHGTAFTLFTKLITYPPINGSYTLLYAGLSPDVTLEKSGNFIIPFGRIKAPRKDLEMAAKPESEGGNGTGPKFWEWCEAQVKPYL</sequence>
<evidence type="ECO:0000256" key="2">
    <source>
        <dbReference type="ARBA" id="ARBA00022857"/>
    </source>
</evidence>
<dbReference type="EMBL" id="MU860003">
    <property type="protein sequence ID" value="KAK4242836.1"/>
    <property type="molecule type" value="Genomic_DNA"/>
</dbReference>
<gene>
    <name evidence="4" type="ORF">C8A03DRAFT_39788</name>
</gene>
<name>A0AAN7HAP4_9PEZI</name>
<dbReference type="InterPro" id="IPR002347">
    <property type="entry name" value="SDR_fam"/>
</dbReference>
<comment type="caution">
    <text evidence="4">The sequence shown here is derived from an EMBL/GenBank/DDBJ whole genome shotgun (WGS) entry which is preliminary data.</text>
</comment>
<dbReference type="GO" id="GO:0016491">
    <property type="term" value="F:oxidoreductase activity"/>
    <property type="evidence" value="ECO:0007669"/>
    <property type="project" value="UniProtKB-KW"/>
</dbReference>
<dbReference type="PANTHER" id="PTHR24320">
    <property type="entry name" value="RETINOL DEHYDROGENASE"/>
    <property type="match status" value="1"/>
</dbReference>
<reference evidence="4" key="1">
    <citation type="journal article" date="2023" name="Mol. Phylogenet. Evol.">
        <title>Genome-scale phylogeny and comparative genomics of the fungal order Sordariales.</title>
        <authorList>
            <person name="Hensen N."/>
            <person name="Bonometti L."/>
            <person name="Westerberg I."/>
            <person name="Brannstrom I.O."/>
            <person name="Guillou S."/>
            <person name="Cros-Aarteil S."/>
            <person name="Calhoun S."/>
            <person name="Haridas S."/>
            <person name="Kuo A."/>
            <person name="Mondo S."/>
            <person name="Pangilinan J."/>
            <person name="Riley R."/>
            <person name="LaButti K."/>
            <person name="Andreopoulos B."/>
            <person name="Lipzen A."/>
            <person name="Chen C."/>
            <person name="Yan M."/>
            <person name="Daum C."/>
            <person name="Ng V."/>
            <person name="Clum A."/>
            <person name="Steindorff A."/>
            <person name="Ohm R.A."/>
            <person name="Martin F."/>
            <person name="Silar P."/>
            <person name="Natvig D.O."/>
            <person name="Lalanne C."/>
            <person name="Gautier V."/>
            <person name="Ament-Velasquez S.L."/>
            <person name="Kruys A."/>
            <person name="Hutchinson M.I."/>
            <person name="Powell A.J."/>
            <person name="Barry K."/>
            <person name="Miller A.N."/>
            <person name="Grigoriev I.V."/>
            <person name="Debuchy R."/>
            <person name="Gladieux P."/>
            <person name="Hiltunen Thoren M."/>
            <person name="Johannesson H."/>
        </authorList>
    </citation>
    <scope>NUCLEOTIDE SEQUENCE</scope>
    <source>
        <strain evidence="4">CBS 532.94</strain>
    </source>
</reference>
<evidence type="ECO:0000256" key="3">
    <source>
        <dbReference type="ARBA" id="ARBA00023002"/>
    </source>
</evidence>
<dbReference type="InterPro" id="IPR036291">
    <property type="entry name" value="NAD(P)-bd_dom_sf"/>
</dbReference>
<evidence type="ECO:0000256" key="1">
    <source>
        <dbReference type="ARBA" id="ARBA00006484"/>
    </source>
</evidence>
<dbReference type="Proteomes" id="UP001303760">
    <property type="component" value="Unassembled WGS sequence"/>
</dbReference>
<dbReference type="AlphaFoldDB" id="A0AAN7HAP4"/>
<accession>A0AAN7HAP4</accession>
<comment type="similarity">
    <text evidence="1">Belongs to the short-chain dehydrogenases/reductases (SDR) family.</text>
</comment>
<dbReference type="SUPFAM" id="SSF51735">
    <property type="entry name" value="NAD(P)-binding Rossmann-fold domains"/>
    <property type="match status" value="1"/>
</dbReference>
<dbReference type="Gene3D" id="3.40.50.720">
    <property type="entry name" value="NAD(P)-binding Rossmann-like Domain"/>
    <property type="match status" value="1"/>
</dbReference>
<keyword evidence="2" id="KW-0521">NADP</keyword>
<organism evidence="4 5">
    <name type="scientific">Achaetomium macrosporum</name>
    <dbReference type="NCBI Taxonomy" id="79813"/>
    <lineage>
        <taxon>Eukaryota</taxon>
        <taxon>Fungi</taxon>
        <taxon>Dikarya</taxon>
        <taxon>Ascomycota</taxon>
        <taxon>Pezizomycotina</taxon>
        <taxon>Sordariomycetes</taxon>
        <taxon>Sordariomycetidae</taxon>
        <taxon>Sordariales</taxon>
        <taxon>Chaetomiaceae</taxon>
        <taxon>Achaetomium</taxon>
    </lineage>
</organism>
<reference evidence="4" key="2">
    <citation type="submission" date="2023-05" db="EMBL/GenBank/DDBJ databases">
        <authorList>
            <consortium name="Lawrence Berkeley National Laboratory"/>
            <person name="Steindorff A."/>
            <person name="Hensen N."/>
            <person name="Bonometti L."/>
            <person name="Westerberg I."/>
            <person name="Brannstrom I.O."/>
            <person name="Guillou S."/>
            <person name="Cros-Aarteil S."/>
            <person name="Calhoun S."/>
            <person name="Haridas S."/>
            <person name="Kuo A."/>
            <person name="Mondo S."/>
            <person name="Pangilinan J."/>
            <person name="Riley R."/>
            <person name="Labutti K."/>
            <person name="Andreopoulos B."/>
            <person name="Lipzen A."/>
            <person name="Chen C."/>
            <person name="Yanf M."/>
            <person name="Daum C."/>
            <person name="Ng V."/>
            <person name="Clum A."/>
            <person name="Ohm R."/>
            <person name="Martin F."/>
            <person name="Silar P."/>
            <person name="Natvig D."/>
            <person name="Lalanne C."/>
            <person name="Gautier V."/>
            <person name="Ament-Velasquez S.L."/>
            <person name="Kruys A."/>
            <person name="Hutchinson M.I."/>
            <person name="Powell A.J."/>
            <person name="Barry K."/>
            <person name="Miller A.N."/>
            <person name="Grigoriev I.V."/>
            <person name="Debuchy R."/>
            <person name="Gladieux P."/>
            <person name="Thoren M.H."/>
            <person name="Johannesson H."/>
        </authorList>
    </citation>
    <scope>NUCLEOTIDE SEQUENCE</scope>
    <source>
        <strain evidence="4">CBS 532.94</strain>
    </source>
</reference>
<dbReference type="PRINTS" id="PR00081">
    <property type="entry name" value="GDHRDH"/>
</dbReference>
<keyword evidence="5" id="KW-1185">Reference proteome</keyword>
<evidence type="ECO:0000313" key="5">
    <source>
        <dbReference type="Proteomes" id="UP001303760"/>
    </source>
</evidence>
<dbReference type="Pfam" id="PF00106">
    <property type="entry name" value="adh_short"/>
    <property type="match status" value="1"/>
</dbReference>
<evidence type="ECO:0000313" key="4">
    <source>
        <dbReference type="EMBL" id="KAK4242836.1"/>
    </source>
</evidence>
<keyword evidence="3" id="KW-0560">Oxidoreductase</keyword>
<proteinExistence type="inferred from homology"/>
<protein>
    <submittedName>
        <fullName evidence="4">NAD(P)-binding protein</fullName>
    </submittedName>
</protein>
<dbReference type="PANTHER" id="PTHR24320:SF236">
    <property type="entry name" value="SHORT-CHAIN DEHYDROGENASE-RELATED"/>
    <property type="match status" value="1"/>
</dbReference>